<keyword evidence="3" id="KW-0862">Zinc</keyword>
<evidence type="ECO:0000256" key="1">
    <source>
        <dbReference type="ARBA" id="ARBA00022723"/>
    </source>
</evidence>
<dbReference type="InterPro" id="IPR036236">
    <property type="entry name" value="Znf_C2H2_sf"/>
</dbReference>
<sequence length="101" mass="12019">MSQRERNPIWQFFEKSTNDLSKAVCKICKKSLSLGSQEPKKQTLYGVKQHLSKFHGTEHRQVLKRQSELENIKNELNIIGRICRCYPNQCCQWCIKFRVIY</sequence>
<protein>
    <recommendedName>
        <fullName evidence="5">BED-type domain-containing protein</fullName>
    </recommendedName>
</protein>
<evidence type="ECO:0000313" key="6">
    <source>
        <dbReference type="EMBL" id="CAH1964945.1"/>
    </source>
</evidence>
<dbReference type="Pfam" id="PF02892">
    <property type="entry name" value="zf-BED"/>
    <property type="match status" value="1"/>
</dbReference>
<evidence type="ECO:0000256" key="2">
    <source>
        <dbReference type="ARBA" id="ARBA00022771"/>
    </source>
</evidence>
<dbReference type="SUPFAM" id="SSF57667">
    <property type="entry name" value="beta-beta-alpha zinc fingers"/>
    <property type="match status" value="1"/>
</dbReference>
<evidence type="ECO:0000256" key="4">
    <source>
        <dbReference type="PROSITE-ProRule" id="PRU00027"/>
    </source>
</evidence>
<accession>A0A9P0NZA2</accession>
<evidence type="ECO:0000256" key="3">
    <source>
        <dbReference type="ARBA" id="ARBA00022833"/>
    </source>
</evidence>
<name>A0A9P0NZA2_ACAOB</name>
<dbReference type="InterPro" id="IPR003656">
    <property type="entry name" value="Znf_BED"/>
</dbReference>
<keyword evidence="1" id="KW-0479">Metal-binding</keyword>
<dbReference type="AlphaFoldDB" id="A0A9P0NZA2"/>
<keyword evidence="2 4" id="KW-0863">Zinc-finger</keyword>
<evidence type="ECO:0000313" key="7">
    <source>
        <dbReference type="Proteomes" id="UP001152888"/>
    </source>
</evidence>
<dbReference type="PROSITE" id="PS50808">
    <property type="entry name" value="ZF_BED"/>
    <property type="match status" value="1"/>
</dbReference>
<keyword evidence="7" id="KW-1185">Reference proteome</keyword>
<dbReference type="OrthoDB" id="1607513at2759"/>
<dbReference type="GO" id="GO:0003677">
    <property type="term" value="F:DNA binding"/>
    <property type="evidence" value="ECO:0007669"/>
    <property type="project" value="InterPro"/>
</dbReference>
<feature type="domain" description="BED-type" evidence="5">
    <location>
        <begin position="4"/>
        <end position="62"/>
    </location>
</feature>
<dbReference type="EMBL" id="CAKOFQ010006720">
    <property type="protein sequence ID" value="CAH1964945.1"/>
    <property type="molecule type" value="Genomic_DNA"/>
</dbReference>
<dbReference type="GO" id="GO:0008270">
    <property type="term" value="F:zinc ion binding"/>
    <property type="evidence" value="ECO:0007669"/>
    <property type="project" value="UniProtKB-KW"/>
</dbReference>
<dbReference type="Proteomes" id="UP001152888">
    <property type="component" value="Unassembled WGS sequence"/>
</dbReference>
<comment type="caution">
    <text evidence="6">The sequence shown here is derived from an EMBL/GenBank/DDBJ whole genome shotgun (WGS) entry which is preliminary data.</text>
</comment>
<evidence type="ECO:0000259" key="5">
    <source>
        <dbReference type="PROSITE" id="PS50808"/>
    </source>
</evidence>
<reference evidence="6" key="1">
    <citation type="submission" date="2022-03" db="EMBL/GenBank/DDBJ databases">
        <authorList>
            <person name="Sayadi A."/>
        </authorList>
    </citation>
    <scope>NUCLEOTIDE SEQUENCE</scope>
</reference>
<proteinExistence type="predicted"/>
<gene>
    <name evidence="6" type="ORF">ACAOBT_LOCUS6085</name>
</gene>
<organism evidence="6 7">
    <name type="scientific">Acanthoscelides obtectus</name>
    <name type="common">Bean weevil</name>
    <name type="synonym">Bruchus obtectus</name>
    <dbReference type="NCBI Taxonomy" id="200917"/>
    <lineage>
        <taxon>Eukaryota</taxon>
        <taxon>Metazoa</taxon>
        <taxon>Ecdysozoa</taxon>
        <taxon>Arthropoda</taxon>
        <taxon>Hexapoda</taxon>
        <taxon>Insecta</taxon>
        <taxon>Pterygota</taxon>
        <taxon>Neoptera</taxon>
        <taxon>Endopterygota</taxon>
        <taxon>Coleoptera</taxon>
        <taxon>Polyphaga</taxon>
        <taxon>Cucujiformia</taxon>
        <taxon>Chrysomeloidea</taxon>
        <taxon>Chrysomelidae</taxon>
        <taxon>Bruchinae</taxon>
        <taxon>Bruchini</taxon>
        <taxon>Acanthoscelides</taxon>
    </lineage>
</organism>